<dbReference type="PANTHER" id="PTHR10039:SF14">
    <property type="entry name" value="NACHT DOMAIN-CONTAINING PROTEIN"/>
    <property type="match status" value="1"/>
</dbReference>
<gene>
    <name evidence="2" type="ORF">NW755_014355</name>
</gene>
<protein>
    <recommendedName>
        <fullName evidence="1">GPI inositol-deacylase winged helix domain-containing protein</fullName>
    </recommendedName>
</protein>
<dbReference type="PANTHER" id="PTHR10039">
    <property type="entry name" value="AMELOGENIN"/>
    <property type="match status" value="1"/>
</dbReference>
<evidence type="ECO:0000313" key="2">
    <source>
        <dbReference type="EMBL" id="KAJ4176541.1"/>
    </source>
</evidence>
<dbReference type="Pfam" id="PF22939">
    <property type="entry name" value="WHD_GPIID"/>
    <property type="match status" value="1"/>
</dbReference>
<dbReference type="Proteomes" id="UP001152087">
    <property type="component" value="Unassembled WGS sequence"/>
</dbReference>
<reference evidence="2" key="1">
    <citation type="submission" date="2022-09" db="EMBL/GenBank/DDBJ databases">
        <title>Fusarium specimens isolated from Avocado Roots.</title>
        <authorList>
            <person name="Stajich J."/>
            <person name="Roper C."/>
            <person name="Heimlech-Rivalta G."/>
        </authorList>
    </citation>
    <scope>NUCLEOTIDE SEQUENCE</scope>
    <source>
        <strain evidence="2">A02</strain>
    </source>
</reference>
<comment type="caution">
    <text evidence="2">The sequence shown here is derived from an EMBL/GenBank/DDBJ whole genome shotgun (WGS) entry which is preliminary data.</text>
</comment>
<feature type="domain" description="GPI inositol-deacylase winged helix" evidence="1">
    <location>
        <begin position="2"/>
        <end position="71"/>
    </location>
</feature>
<dbReference type="InterPro" id="IPR054471">
    <property type="entry name" value="GPIID_WHD"/>
</dbReference>
<name>A0A9W8QU45_9HYPO</name>
<dbReference type="AlphaFoldDB" id="A0A9W8QU45"/>
<dbReference type="EMBL" id="JAOQAV010000177">
    <property type="protein sequence ID" value="KAJ4176541.1"/>
    <property type="molecule type" value="Genomic_DNA"/>
</dbReference>
<accession>A0A9W8QU45</accession>
<evidence type="ECO:0000313" key="3">
    <source>
        <dbReference type="Proteomes" id="UP001152087"/>
    </source>
</evidence>
<organism evidence="2 3">
    <name type="scientific">Fusarium falciforme</name>
    <dbReference type="NCBI Taxonomy" id="195108"/>
    <lineage>
        <taxon>Eukaryota</taxon>
        <taxon>Fungi</taxon>
        <taxon>Dikarya</taxon>
        <taxon>Ascomycota</taxon>
        <taxon>Pezizomycotina</taxon>
        <taxon>Sordariomycetes</taxon>
        <taxon>Hypocreomycetidae</taxon>
        <taxon>Hypocreales</taxon>
        <taxon>Nectriaceae</taxon>
        <taxon>Fusarium</taxon>
        <taxon>Fusarium solani species complex</taxon>
    </lineage>
</organism>
<sequence>MAAVRPLSLTEMAVALAVEEGHTSQSELDIEPDDHFRHTLQRLCGPLVSVIDGRIYLFHQTLKTFLIQEDATNSSSETSLVSQVINGHKWLSSISPSSSNNMLGRICAQYLLFTDVEDYFQNPLGNIEKLRTKPLEGISENYPFLGYAWENWAIHSRTPLDDDQDCQL</sequence>
<keyword evidence="3" id="KW-1185">Reference proteome</keyword>
<evidence type="ECO:0000259" key="1">
    <source>
        <dbReference type="Pfam" id="PF22939"/>
    </source>
</evidence>
<proteinExistence type="predicted"/>